<dbReference type="HOGENOM" id="CLU_1531841_0_0_6"/>
<proteinExistence type="predicted"/>
<dbReference type="KEGG" id="tig:THII_1997"/>
<dbReference type="AlphaFoldDB" id="A0A090AGJ8"/>
<gene>
    <name evidence="1" type="ORF">THII_1997</name>
</gene>
<sequence>MERFKLIKGIYRDILTGPANQLLYDSGWHHNTIVDNGRILLAGLIKQDTFTGIHHLAVGQGNESWDAQWNTETPPTSTTSDFKLVNPHEPPIEVGDMTLTYLDDQDNVVTTPTTRLQLTATLAAGYPPPPNPSQLKTYPLREFGLFGIFNSGSGDTPYMINSVIHPVIHKDESATLTRIIRLSF</sequence>
<dbReference type="EMBL" id="AP014633">
    <property type="protein sequence ID" value="BAP56294.1"/>
    <property type="molecule type" value="Genomic_DNA"/>
</dbReference>
<name>A0A090AGJ8_9GAMM</name>
<dbReference type="Proteomes" id="UP000031623">
    <property type="component" value="Chromosome"/>
</dbReference>
<dbReference type="STRING" id="40754.THII_1997"/>
<evidence type="ECO:0000313" key="2">
    <source>
        <dbReference type="Proteomes" id="UP000031623"/>
    </source>
</evidence>
<evidence type="ECO:0000313" key="1">
    <source>
        <dbReference type="EMBL" id="BAP56294.1"/>
    </source>
</evidence>
<dbReference type="OrthoDB" id="3353886at2"/>
<organism evidence="1 2">
    <name type="scientific">Thioploca ingrica</name>
    <dbReference type="NCBI Taxonomy" id="40754"/>
    <lineage>
        <taxon>Bacteria</taxon>
        <taxon>Pseudomonadati</taxon>
        <taxon>Pseudomonadota</taxon>
        <taxon>Gammaproteobacteria</taxon>
        <taxon>Thiotrichales</taxon>
        <taxon>Thiotrichaceae</taxon>
        <taxon>Thioploca</taxon>
    </lineage>
</organism>
<protein>
    <submittedName>
        <fullName evidence="1">Uncharacterized protein</fullName>
    </submittedName>
</protein>
<keyword evidence="2" id="KW-1185">Reference proteome</keyword>
<reference evidence="1 2" key="1">
    <citation type="journal article" date="2014" name="ISME J.">
        <title>Ecophysiology of Thioploca ingrica as revealed by the complete genome sequence supplemented with proteomic evidence.</title>
        <authorList>
            <person name="Kojima H."/>
            <person name="Ogura Y."/>
            <person name="Yamamoto N."/>
            <person name="Togashi T."/>
            <person name="Mori H."/>
            <person name="Watanabe T."/>
            <person name="Nemoto F."/>
            <person name="Kurokawa K."/>
            <person name="Hayashi T."/>
            <person name="Fukui M."/>
        </authorList>
    </citation>
    <scope>NUCLEOTIDE SEQUENCE [LARGE SCALE GENOMIC DNA]</scope>
</reference>
<accession>A0A090AGJ8</accession>